<organism evidence="1 3">
    <name type="scientific">Pseudoalteromonas phenolica</name>
    <dbReference type="NCBI Taxonomy" id="161398"/>
    <lineage>
        <taxon>Bacteria</taxon>
        <taxon>Pseudomonadati</taxon>
        <taxon>Pseudomonadota</taxon>
        <taxon>Gammaproteobacteria</taxon>
        <taxon>Alteromonadales</taxon>
        <taxon>Pseudoalteromonadaceae</taxon>
        <taxon>Pseudoalteromonas</taxon>
    </lineage>
</organism>
<sequence length="217" mass="24372">MSKIFIIGLPRTGTTSLCAACIELGLTTAHTAYTIETFNNAQVIADTPVFNDYALLYQKYPDAKFIYLERDLSVWLPSISKLLTRMSGNLFSDKGGFNDTIKRCFLNSFSGLDAEHLDNFEFLTKCYEIHKAKAIAFFEDTQAQHLFLNVSQPNSFTKLCDFLEIDAASTEMTDMPKLNVNGKVTAWNDLKHPLKISSTRIGKVDKDADLLTFIQSV</sequence>
<evidence type="ECO:0000313" key="1">
    <source>
        <dbReference type="EMBL" id="RZQ52372.1"/>
    </source>
</evidence>
<dbReference type="Proteomes" id="UP000307362">
    <property type="component" value="Unassembled WGS sequence"/>
</dbReference>
<comment type="caution">
    <text evidence="1">The sequence shown here is derived from an EMBL/GenBank/DDBJ whole genome shotgun (WGS) entry which is preliminary data.</text>
</comment>
<dbReference type="SUPFAM" id="SSF52540">
    <property type="entry name" value="P-loop containing nucleoside triphosphate hydrolases"/>
    <property type="match status" value="1"/>
</dbReference>
<reference evidence="2" key="4">
    <citation type="submission" date="2019-09" db="EMBL/GenBank/DDBJ databases">
        <title>Co-occurence of chitin degradation, pigmentation and bioactivity in marine Pseudoalteromonas.</title>
        <authorList>
            <person name="Sonnenschein E.C."/>
            <person name="Bech P.K."/>
        </authorList>
    </citation>
    <scope>NUCLEOTIDE SEQUENCE</scope>
    <source>
        <strain evidence="2">S1189</strain>
    </source>
</reference>
<dbReference type="GO" id="GO:0016740">
    <property type="term" value="F:transferase activity"/>
    <property type="evidence" value="ECO:0007669"/>
    <property type="project" value="UniProtKB-KW"/>
</dbReference>
<dbReference type="Proteomes" id="UP000291338">
    <property type="component" value="Unassembled WGS sequence"/>
</dbReference>
<dbReference type="PANTHER" id="PTHR36978">
    <property type="entry name" value="P-LOOP CONTAINING NUCLEOTIDE TRIPHOSPHATE HYDROLASE"/>
    <property type="match status" value="1"/>
</dbReference>
<dbReference type="Gene3D" id="3.40.50.300">
    <property type="entry name" value="P-loop containing nucleotide triphosphate hydrolases"/>
    <property type="match status" value="1"/>
</dbReference>
<keyword evidence="1" id="KW-0808">Transferase</keyword>
<reference evidence="2 4" key="1">
    <citation type="submission" date="2017-12" db="EMBL/GenBank/DDBJ databases">
        <authorList>
            <person name="Paulsen S."/>
            <person name="Gram L.K."/>
        </authorList>
    </citation>
    <scope>NUCLEOTIDE SEQUENCE [LARGE SCALE GENOMIC DNA]</scope>
    <source>
        <strain evidence="2 4">S1189</strain>
    </source>
</reference>
<proteinExistence type="predicted"/>
<evidence type="ECO:0000313" key="3">
    <source>
        <dbReference type="Proteomes" id="UP000291338"/>
    </source>
</evidence>
<dbReference type="RefSeq" id="WP_130256276.1">
    <property type="nucleotide sequence ID" value="NZ_PNCM01000034.1"/>
</dbReference>
<dbReference type="OrthoDB" id="7855297at2"/>
<dbReference type="EMBL" id="PNCM01000034">
    <property type="protein sequence ID" value="TMP78863.1"/>
    <property type="molecule type" value="Genomic_DNA"/>
</dbReference>
<accession>A0A4Q7IL39</accession>
<dbReference type="InterPro" id="IPR027417">
    <property type="entry name" value="P-loop_NTPase"/>
</dbReference>
<dbReference type="AlphaFoldDB" id="A0A4Q7IL39"/>
<name>A0A4Q7IL39_9GAMM</name>
<protein>
    <submittedName>
        <fullName evidence="1">Sulfotransferase family protein</fullName>
    </submittedName>
</protein>
<evidence type="ECO:0000313" key="2">
    <source>
        <dbReference type="EMBL" id="TMP78863.1"/>
    </source>
</evidence>
<dbReference type="Pfam" id="PF17784">
    <property type="entry name" value="Sulfotransfer_4"/>
    <property type="match status" value="2"/>
</dbReference>
<gene>
    <name evidence="1" type="ORF">C1E23_14580</name>
    <name evidence="2" type="ORF">CWB73_15185</name>
</gene>
<reference evidence="1 3" key="2">
    <citation type="submission" date="2018-01" db="EMBL/GenBank/DDBJ databases">
        <title>Co-occurrence of chitin degradation, pigmentation and bioactivity in marine Pseudoalteromonas.</title>
        <authorList>
            <person name="Paulsen S."/>
            <person name="Gram L."/>
            <person name="Machado H."/>
        </authorList>
    </citation>
    <scope>NUCLEOTIDE SEQUENCE [LARGE SCALE GENOMIC DNA]</scope>
    <source>
        <strain evidence="1 3">S3898</strain>
    </source>
</reference>
<dbReference type="EMBL" id="PPSX01000057">
    <property type="protein sequence ID" value="RZQ52372.1"/>
    <property type="molecule type" value="Genomic_DNA"/>
</dbReference>
<evidence type="ECO:0000313" key="4">
    <source>
        <dbReference type="Proteomes" id="UP000307362"/>
    </source>
</evidence>
<reference evidence="4" key="3">
    <citation type="submission" date="2019-06" db="EMBL/GenBank/DDBJ databases">
        <title>Co-occurence of chitin degradation, pigmentation and bioactivity in marine Pseudoalteromonas.</title>
        <authorList>
            <person name="Sonnenschein E.C."/>
            <person name="Bech P.K."/>
        </authorList>
    </citation>
    <scope>NUCLEOTIDE SEQUENCE [LARGE SCALE GENOMIC DNA]</scope>
    <source>
        <strain evidence="4">S1189</strain>
    </source>
</reference>
<dbReference type="InterPro" id="IPR040632">
    <property type="entry name" value="Sulfotransfer_4"/>
</dbReference>
<dbReference type="PANTHER" id="PTHR36978:SF4">
    <property type="entry name" value="P-LOOP CONTAINING NUCLEOSIDE TRIPHOSPHATE HYDROLASE PROTEIN"/>
    <property type="match status" value="1"/>
</dbReference>